<name>A0A8S1P6K7_PARPR</name>
<organism evidence="1 2">
    <name type="scientific">Paramecium primaurelia</name>
    <dbReference type="NCBI Taxonomy" id="5886"/>
    <lineage>
        <taxon>Eukaryota</taxon>
        <taxon>Sar</taxon>
        <taxon>Alveolata</taxon>
        <taxon>Ciliophora</taxon>
        <taxon>Intramacronucleata</taxon>
        <taxon>Oligohymenophorea</taxon>
        <taxon>Peniculida</taxon>
        <taxon>Parameciidae</taxon>
        <taxon>Paramecium</taxon>
    </lineage>
</organism>
<evidence type="ECO:0000313" key="1">
    <source>
        <dbReference type="EMBL" id="CAD8098699.1"/>
    </source>
</evidence>
<accession>A0A8S1P6K7</accession>
<dbReference type="EMBL" id="CAJJDM010000110">
    <property type="protein sequence ID" value="CAD8098699.1"/>
    <property type="molecule type" value="Genomic_DNA"/>
</dbReference>
<evidence type="ECO:0000313" key="2">
    <source>
        <dbReference type="Proteomes" id="UP000688137"/>
    </source>
</evidence>
<protein>
    <submittedName>
        <fullName evidence="1">Uncharacterized protein</fullName>
    </submittedName>
</protein>
<keyword evidence="2" id="KW-1185">Reference proteome</keyword>
<comment type="caution">
    <text evidence="1">The sequence shown here is derived from an EMBL/GenBank/DDBJ whole genome shotgun (WGS) entry which is preliminary data.</text>
</comment>
<dbReference type="AlphaFoldDB" id="A0A8S1P6K7"/>
<sequence>MIKYCSRLMRICYRIPIYRFCNEKFQISEEDIEKLKQLYQKKENFEQFLQQKEQILENVFKEREQLISFKLMQMSDVDEVFEFYSKEIAKQLDEKNPQPPFNCNELSLFLYFTSCLRNEDYADQMKNHSDRFQQITSKILLEINRLDPEQFCAFVWALSTYQIEMGDLNLNDSKQFIIKQQAEIILEKIPPETLPSLAFSLYHILKDKNDLILRISKLTQQNISIQTPSNLITLIKSLPIGSFTNSKIIFEQLSDQFQQDLLSQDQFVNVLVELLRITNHENTEYVKEMVDLLTQKIESTQKHNLNISMQKVIDLILSCLELEQQEGEQLVKQMLRICHAKSEKLNISEYIQLFLAVAKIKNKNYESINLEKTIKILIELSHRSQVFTLNDFEQKELVQVIVASAAIRIDNKDFIRNIITKIDPLLLHKQDLLLLAKSFVIYVRLFEVELLKIHSICAKKKYEFSVLEQAQLTQTFNRIKVLIPDSPFLQ</sequence>
<dbReference type="Proteomes" id="UP000688137">
    <property type="component" value="Unassembled WGS sequence"/>
</dbReference>
<dbReference type="OMA" id="MLRICHA"/>
<proteinExistence type="predicted"/>
<reference evidence="1" key="1">
    <citation type="submission" date="2021-01" db="EMBL/GenBank/DDBJ databases">
        <authorList>
            <consortium name="Genoscope - CEA"/>
            <person name="William W."/>
        </authorList>
    </citation>
    <scope>NUCLEOTIDE SEQUENCE</scope>
</reference>
<gene>
    <name evidence="1" type="ORF">PPRIM_AZ9-3.1.T1070171</name>
</gene>